<keyword evidence="2" id="KW-1185">Reference proteome</keyword>
<dbReference type="EMBL" id="BGPR01000051">
    <property type="protein sequence ID" value="GBL86919.1"/>
    <property type="molecule type" value="Genomic_DNA"/>
</dbReference>
<reference evidence="1 2" key="1">
    <citation type="journal article" date="2019" name="Sci. Rep.">
        <title>Orb-weaving spider Araneus ventricosus genome elucidates the spidroin gene catalogue.</title>
        <authorList>
            <person name="Kono N."/>
            <person name="Nakamura H."/>
            <person name="Ohtoshi R."/>
            <person name="Moran D.A.P."/>
            <person name="Shinohara A."/>
            <person name="Yoshida Y."/>
            <person name="Fujiwara M."/>
            <person name="Mori M."/>
            <person name="Tomita M."/>
            <person name="Arakawa K."/>
        </authorList>
    </citation>
    <scope>NUCLEOTIDE SEQUENCE [LARGE SCALE GENOMIC DNA]</scope>
</reference>
<name>A0A4Y2B643_ARAVE</name>
<protein>
    <submittedName>
        <fullName evidence="1">Uncharacterized protein</fullName>
    </submittedName>
</protein>
<sequence>MNGRLLSITFPQINRGMSSSNVLMHPPIQNECRNHENGFSTPVIDEALPINTSLPQEQALTYFSLKEYCFRARRPGIFLSFHIPAIQCCEGEIYYDACRGNGTAFFDSSGSDCEGEKGFGFRANFFPNCSGES</sequence>
<accession>A0A4Y2B643</accession>
<dbReference type="Proteomes" id="UP000499080">
    <property type="component" value="Unassembled WGS sequence"/>
</dbReference>
<proteinExistence type="predicted"/>
<organism evidence="1 2">
    <name type="scientific">Araneus ventricosus</name>
    <name type="common">Orbweaver spider</name>
    <name type="synonym">Epeira ventricosa</name>
    <dbReference type="NCBI Taxonomy" id="182803"/>
    <lineage>
        <taxon>Eukaryota</taxon>
        <taxon>Metazoa</taxon>
        <taxon>Ecdysozoa</taxon>
        <taxon>Arthropoda</taxon>
        <taxon>Chelicerata</taxon>
        <taxon>Arachnida</taxon>
        <taxon>Araneae</taxon>
        <taxon>Araneomorphae</taxon>
        <taxon>Entelegynae</taxon>
        <taxon>Araneoidea</taxon>
        <taxon>Araneidae</taxon>
        <taxon>Araneus</taxon>
    </lineage>
</organism>
<evidence type="ECO:0000313" key="1">
    <source>
        <dbReference type="EMBL" id="GBL86919.1"/>
    </source>
</evidence>
<evidence type="ECO:0000313" key="2">
    <source>
        <dbReference type="Proteomes" id="UP000499080"/>
    </source>
</evidence>
<dbReference type="OrthoDB" id="10556863at2759"/>
<dbReference type="AlphaFoldDB" id="A0A4Y2B643"/>
<comment type="caution">
    <text evidence="1">The sequence shown here is derived from an EMBL/GenBank/DDBJ whole genome shotgun (WGS) entry which is preliminary data.</text>
</comment>
<gene>
    <name evidence="1" type="ORF">AVEN_218664_1</name>
</gene>